<evidence type="ECO:0000313" key="1">
    <source>
        <dbReference type="EMBL" id="MBA2796833.1"/>
    </source>
</evidence>
<name>A0A7W0AS34_STRPO</name>
<dbReference type="Proteomes" id="UP000524462">
    <property type="component" value="Unassembled WGS sequence"/>
</dbReference>
<organism evidence="1 2">
    <name type="scientific">Streptococcus porcinus</name>
    <dbReference type="NCBI Taxonomy" id="1340"/>
    <lineage>
        <taxon>Bacteria</taxon>
        <taxon>Bacillati</taxon>
        <taxon>Bacillota</taxon>
        <taxon>Bacilli</taxon>
        <taxon>Lactobacillales</taxon>
        <taxon>Streptococcaceae</taxon>
        <taxon>Streptococcus</taxon>
    </lineage>
</organism>
<dbReference type="EMBL" id="JACEGE010000037">
    <property type="protein sequence ID" value="MBA2796833.1"/>
    <property type="molecule type" value="Genomic_DNA"/>
</dbReference>
<comment type="caution">
    <text evidence="1">The sequence shown here is derived from an EMBL/GenBank/DDBJ whole genome shotgun (WGS) entry which is preliminary data.</text>
</comment>
<reference evidence="1 2" key="1">
    <citation type="submission" date="2020-07" db="EMBL/GenBank/DDBJ databases">
        <title>Molecular and genomic characterization of Streptococcus porcinus isolated from diseased swine in Brazil.</title>
        <authorList>
            <person name="Moreno L.Z."/>
            <person name="Matajira C.E.C."/>
            <person name="Poor A.P."/>
            <person name="Dutra M.C."/>
            <person name="Moreno A.M."/>
        </authorList>
    </citation>
    <scope>NUCLEOTIDE SEQUENCE [LARGE SCALE GENOMIC DNA]</scope>
    <source>
        <strain evidence="1 2">SP0816-2</strain>
    </source>
</reference>
<proteinExistence type="predicted"/>
<accession>A0A7W0AS34</accession>
<protein>
    <submittedName>
        <fullName evidence="1">Uncharacterized protein</fullName>
    </submittedName>
</protein>
<dbReference type="RefSeq" id="WP_006738888.1">
    <property type="nucleotide sequence ID" value="NZ_JACEGE010000037.1"/>
</dbReference>
<dbReference type="AlphaFoldDB" id="A0A7W0AS34"/>
<evidence type="ECO:0000313" key="2">
    <source>
        <dbReference type="Proteomes" id="UP000524462"/>
    </source>
</evidence>
<gene>
    <name evidence="1" type="ORF">H1B29_10165</name>
</gene>
<sequence length="111" mass="13247">MVNINNNVELKIRGLEKQEVEFLKLLAKKNKFSSLNQFLVSICREKIEVGKLNRAEHLYITYLENINQSSNFILKQTEKQVRQLQEFEKQMDSYADKISMWLEYEGEIEDE</sequence>